<dbReference type="InterPro" id="IPR029787">
    <property type="entry name" value="Nucleotide_cyclase"/>
</dbReference>
<sequence>MPSLLESFIRPRQSLQRLAFVFVVLVILSIIGLDIWQAWTARRETLRMAETTTSNLTRSLAQHAEDVFEEADLVLANVVERVETDGTSHAQLERLRRLLQGNVASLAQLNGLFVFDRNGNWLVTSEASEPPGVNSTDRDYFTFHKNNPDSGVHIGPVIRSRSTGRLVLPVSRRINAPDGSFAGVALAALRVDYFRRFYDGFDIDGQGAIVLALRDGTLLVRRPFNETVIGSSLAGGRIFSELMPQAKAGTATLHSMVDGIERLYGYQALDKYPLVVEAAQSRQAILAPWEANIYRSAYIVALMIFTMGIFGIVLIRQIRLGMRAEAQLQEAHRELRKLALQDGLTGLANRRRLDQALPDEIARARRNGKTLGLIMLDIDHFKGYNDQYGHPAGDACIKAVGRAIQMCAGRAGDLAVRYGGEEFLMLLPETDAQGSQRIAAHILQAVRDLNIPHTGNQKGIVTISAGVHSWRPDGHEPGAEELLQAADQALYAAKAGGRNRVFPEPA</sequence>
<dbReference type="GO" id="GO:1902201">
    <property type="term" value="P:negative regulation of bacterial-type flagellum-dependent cell motility"/>
    <property type="evidence" value="ECO:0007669"/>
    <property type="project" value="TreeGrafter"/>
</dbReference>
<dbReference type="Pfam" id="PF22588">
    <property type="entry name" value="dCache_1_like"/>
    <property type="match status" value="1"/>
</dbReference>
<comment type="subcellular location">
    <subcellularLocation>
        <location evidence="2">Cell inner membrane</location>
    </subcellularLocation>
</comment>
<dbReference type="PROSITE" id="PS50887">
    <property type="entry name" value="GGDEF"/>
    <property type="match status" value="1"/>
</dbReference>
<reference evidence="8" key="1">
    <citation type="submission" date="2016-10" db="EMBL/GenBank/DDBJ databases">
        <authorList>
            <person name="Varghese N."/>
            <person name="Submissions S."/>
        </authorList>
    </citation>
    <scope>NUCLEOTIDE SEQUENCE [LARGE SCALE GENOMIC DNA]</scope>
    <source>
        <strain evidence="8">NRRL B-59562</strain>
    </source>
</reference>
<accession>A0A1H3C6D0</accession>
<dbReference type="OrthoDB" id="9812260at2"/>
<evidence type="ECO:0000256" key="1">
    <source>
        <dbReference type="ARBA" id="ARBA00001946"/>
    </source>
</evidence>
<comment type="catalytic activity">
    <reaction evidence="4">
        <text>2 GTP = 3',3'-c-di-GMP + 2 diphosphate</text>
        <dbReference type="Rhea" id="RHEA:24898"/>
        <dbReference type="ChEBI" id="CHEBI:33019"/>
        <dbReference type="ChEBI" id="CHEBI:37565"/>
        <dbReference type="ChEBI" id="CHEBI:58805"/>
        <dbReference type="EC" id="2.7.7.65"/>
    </reaction>
</comment>
<dbReference type="SMART" id="SM00267">
    <property type="entry name" value="GGDEF"/>
    <property type="match status" value="1"/>
</dbReference>
<dbReference type="FunFam" id="3.30.70.270:FF:000001">
    <property type="entry name" value="Diguanylate cyclase domain protein"/>
    <property type="match status" value="1"/>
</dbReference>
<keyword evidence="5" id="KW-0472">Membrane</keyword>
<dbReference type="CDD" id="cd01949">
    <property type="entry name" value="GGDEF"/>
    <property type="match status" value="1"/>
</dbReference>
<dbReference type="Gene3D" id="3.30.450.20">
    <property type="entry name" value="PAS domain"/>
    <property type="match status" value="2"/>
</dbReference>
<dbReference type="EMBL" id="FNNU01000004">
    <property type="protein sequence ID" value="SDX49069.1"/>
    <property type="molecule type" value="Genomic_DNA"/>
</dbReference>
<keyword evidence="5" id="KW-1133">Transmembrane helix</keyword>
<name>A0A1H3C6D0_9PSED</name>
<feature type="transmembrane region" description="Helical" evidence="5">
    <location>
        <begin position="18"/>
        <end position="39"/>
    </location>
</feature>
<dbReference type="CDD" id="cd12915">
    <property type="entry name" value="PDC2_DGC_like"/>
    <property type="match status" value="1"/>
</dbReference>
<dbReference type="InterPro" id="IPR054327">
    <property type="entry name" value="His-kinase-like_sensor"/>
</dbReference>
<dbReference type="EC" id="2.7.7.65" evidence="3"/>
<dbReference type="Proteomes" id="UP000243778">
    <property type="component" value="Unassembled WGS sequence"/>
</dbReference>
<evidence type="ECO:0000313" key="8">
    <source>
        <dbReference type="Proteomes" id="UP000243778"/>
    </source>
</evidence>
<dbReference type="InterPro" id="IPR000160">
    <property type="entry name" value="GGDEF_dom"/>
</dbReference>
<dbReference type="RefSeq" id="WP_090230032.1">
    <property type="nucleotide sequence ID" value="NZ_JAMOIJ010000001.1"/>
</dbReference>
<evidence type="ECO:0000256" key="4">
    <source>
        <dbReference type="ARBA" id="ARBA00034247"/>
    </source>
</evidence>
<gene>
    <name evidence="7" type="ORF">SAMN05216287_3102</name>
</gene>
<feature type="domain" description="GGDEF" evidence="6">
    <location>
        <begin position="369"/>
        <end position="506"/>
    </location>
</feature>
<dbReference type="CDD" id="cd12914">
    <property type="entry name" value="PDC1_DGC_like"/>
    <property type="match status" value="1"/>
</dbReference>
<evidence type="ECO:0000256" key="5">
    <source>
        <dbReference type="SAM" id="Phobius"/>
    </source>
</evidence>
<dbReference type="NCBIfam" id="TIGR00254">
    <property type="entry name" value="GGDEF"/>
    <property type="match status" value="1"/>
</dbReference>
<feature type="transmembrane region" description="Helical" evidence="5">
    <location>
        <begin position="296"/>
        <end position="315"/>
    </location>
</feature>
<keyword evidence="8" id="KW-1185">Reference proteome</keyword>
<dbReference type="InterPro" id="IPR050469">
    <property type="entry name" value="Diguanylate_Cyclase"/>
</dbReference>
<dbReference type="STRING" id="1007099.SAMN05216287_3102"/>
<evidence type="ECO:0000259" key="6">
    <source>
        <dbReference type="PROSITE" id="PS50887"/>
    </source>
</evidence>
<protein>
    <recommendedName>
        <fullName evidence="3">diguanylate cyclase</fullName>
        <ecNumber evidence="3">2.7.7.65</ecNumber>
    </recommendedName>
</protein>
<proteinExistence type="predicted"/>
<dbReference type="GO" id="GO:0052621">
    <property type="term" value="F:diguanylate cyclase activity"/>
    <property type="evidence" value="ECO:0007669"/>
    <property type="project" value="UniProtKB-EC"/>
</dbReference>
<dbReference type="GO" id="GO:0043709">
    <property type="term" value="P:cell adhesion involved in single-species biofilm formation"/>
    <property type="evidence" value="ECO:0007669"/>
    <property type="project" value="TreeGrafter"/>
</dbReference>
<evidence type="ECO:0000256" key="3">
    <source>
        <dbReference type="ARBA" id="ARBA00012528"/>
    </source>
</evidence>
<dbReference type="InterPro" id="IPR043128">
    <property type="entry name" value="Rev_trsase/Diguanyl_cyclase"/>
</dbReference>
<keyword evidence="5" id="KW-0812">Transmembrane</keyword>
<comment type="cofactor">
    <cofactor evidence="1">
        <name>Mg(2+)</name>
        <dbReference type="ChEBI" id="CHEBI:18420"/>
    </cofactor>
</comment>
<dbReference type="Gene3D" id="3.30.70.270">
    <property type="match status" value="1"/>
</dbReference>
<dbReference type="Pfam" id="PF00990">
    <property type="entry name" value="GGDEF"/>
    <property type="match status" value="1"/>
</dbReference>
<organism evidence="7 8">
    <name type="scientific">Pseudomonas kuykendallii</name>
    <dbReference type="NCBI Taxonomy" id="1007099"/>
    <lineage>
        <taxon>Bacteria</taxon>
        <taxon>Pseudomonadati</taxon>
        <taxon>Pseudomonadota</taxon>
        <taxon>Gammaproteobacteria</taxon>
        <taxon>Pseudomonadales</taxon>
        <taxon>Pseudomonadaceae</taxon>
        <taxon>Pseudomonas</taxon>
    </lineage>
</organism>
<dbReference type="SUPFAM" id="SSF55073">
    <property type="entry name" value="Nucleotide cyclase"/>
    <property type="match status" value="1"/>
</dbReference>
<dbReference type="AlphaFoldDB" id="A0A1H3C6D0"/>
<dbReference type="GO" id="GO:0005886">
    <property type="term" value="C:plasma membrane"/>
    <property type="evidence" value="ECO:0007669"/>
    <property type="project" value="UniProtKB-SubCell"/>
</dbReference>
<dbReference type="PANTHER" id="PTHR45138">
    <property type="entry name" value="REGULATORY COMPONENTS OF SENSORY TRANSDUCTION SYSTEM"/>
    <property type="match status" value="1"/>
</dbReference>
<dbReference type="PANTHER" id="PTHR45138:SF9">
    <property type="entry name" value="DIGUANYLATE CYCLASE DGCM-RELATED"/>
    <property type="match status" value="1"/>
</dbReference>
<evidence type="ECO:0000313" key="7">
    <source>
        <dbReference type="EMBL" id="SDX49069.1"/>
    </source>
</evidence>
<evidence type="ECO:0000256" key="2">
    <source>
        <dbReference type="ARBA" id="ARBA00004533"/>
    </source>
</evidence>